<dbReference type="PROSITE" id="PS51450">
    <property type="entry name" value="LRR"/>
    <property type="match status" value="1"/>
</dbReference>
<feature type="region of interest" description="Disordered" evidence="1">
    <location>
        <begin position="1"/>
        <end position="45"/>
    </location>
</feature>
<dbReference type="InterPro" id="IPR053040">
    <property type="entry name" value="LRR-containing_protein_71"/>
</dbReference>
<organism evidence="2 3">
    <name type="scientific">Geodia barretti</name>
    <name type="common">Barrett's horny sponge</name>
    <dbReference type="NCBI Taxonomy" id="519541"/>
    <lineage>
        <taxon>Eukaryota</taxon>
        <taxon>Metazoa</taxon>
        <taxon>Porifera</taxon>
        <taxon>Demospongiae</taxon>
        <taxon>Heteroscleromorpha</taxon>
        <taxon>Tetractinellida</taxon>
        <taxon>Astrophorina</taxon>
        <taxon>Geodiidae</taxon>
        <taxon>Geodia</taxon>
    </lineage>
</organism>
<dbReference type="InterPro" id="IPR032675">
    <property type="entry name" value="LRR_dom_sf"/>
</dbReference>
<feature type="non-terminal residue" evidence="2">
    <location>
        <position position="1"/>
    </location>
</feature>
<accession>A0AA35SSV9</accession>
<dbReference type="InterPro" id="IPR001611">
    <property type="entry name" value="Leu-rich_rpt"/>
</dbReference>
<evidence type="ECO:0000313" key="3">
    <source>
        <dbReference type="Proteomes" id="UP001174909"/>
    </source>
</evidence>
<dbReference type="EMBL" id="CASHTH010002728">
    <property type="protein sequence ID" value="CAI8034366.1"/>
    <property type="molecule type" value="Genomic_DNA"/>
</dbReference>
<evidence type="ECO:0000256" key="1">
    <source>
        <dbReference type="SAM" id="MobiDB-lite"/>
    </source>
</evidence>
<keyword evidence="3" id="KW-1185">Reference proteome</keyword>
<dbReference type="SMART" id="SM00368">
    <property type="entry name" value="LRR_RI"/>
    <property type="match status" value="4"/>
</dbReference>
<dbReference type="PANTHER" id="PTHR46984:SF1">
    <property type="entry name" value="LEUCINE-RICH REPEAT-CONTAINING PROTEIN 71"/>
    <property type="match status" value="1"/>
</dbReference>
<reference evidence="2" key="1">
    <citation type="submission" date="2023-03" db="EMBL/GenBank/DDBJ databases">
        <authorList>
            <person name="Steffen K."/>
            <person name="Cardenas P."/>
        </authorList>
    </citation>
    <scope>NUCLEOTIDE SEQUENCE</scope>
</reference>
<dbReference type="PANTHER" id="PTHR46984">
    <property type="entry name" value="LEUCINE-RICH REPEAT-CONTAINING PROTEIN 71"/>
    <property type="match status" value="1"/>
</dbReference>
<dbReference type="AlphaFoldDB" id="A0AA35SSV9"/>
<feature type="region of interest" description="Disordered" evidence="1">
    <location>
        <begin position="264"/>
        <end position="345"/>
    </location>
</feature>
<dbReference type="Gene3D" id="3.80.10.10">
    <property type="entry name" value="Ribonuclease Inhibitor"/>
    <property type="match status" value="1"/>
</dbReference>
<proteinExistence type="predicted"/>
<feature type="compositionally biased region" description="Low complexity" evidence="1">
    <location>
        <begin position="277"/>
        <end position="289"/>
    </location>
</feature>
<gene>
    <name evidence="2" type="ORF">GBAR_LOCUS19359</name>
</gene>
<dbReference type="SUPFAM" id="SSF52047">
    <property type="entry name" value="RNI-like"/>
    <property type="match status" value="1"/>
</dbReference>
<sequence>IVSIETGKLSTWSRPECDREPKMSKKGKGKAEKTAPEGGDGLTGSFTNDFPIHCQQQGLPAVPVRTLTRPGAPPTGDTPTTPSVFLEEGVGPGFLRAIHLRNFLLEDRLLKALTSSLEGIQCTAILLWNVGLNDDTTSKLVPLVANCAVRKLALDGNKVSPNHVLSLLQTSIEHLSLKCCSLGDAFCEVIGPALSANTSLLSLDLSSNQITDEGVCHLARGLRLNRTLLSLGLAGNRVADEGVAALCKVLVKFPLTREEETQRRTLLAANTPEIPVSSSGRSSSGASLDKSGRGGGKGKKREEGGKVSAAGKAGKGVKGGGKKGVKTEVGVEEPPTGSQVGMAGRSDQPLLDLVTEGDGQLWMSGNSSLAHLTLSCNRVGVEGVASLLGVLRALQNPTIPSLPSDLSARERTGEQTGTGLLRVTLEHNCVPADCDEVKEITLLIKSRDPLATPTTPPHQTVN</sequence>
<dbReference type="Proteomes" id="UP001174909">
    <property type="component" value="Unassembled WGS sequence"/>
</dbReference>
<feature type="compositionally biased region" description="Basic and acidic residues" evidence="1">
    <location>
        <begin position="15"/>
        <end position="35"/>
    </location>
</feature>
<comment type="caution">
    <text evidence="2">The sequence shown here is derived from an EMBL/GenBank/DDBJ whole genome shotgun (WGS) entry which is preliminary data.</text>
</comment>
<protein>
    <submittedName>
        <fullName evidence="2">Leucine-rich repeat-containing protein 71</fullName>
    </submittedName>
</protein>
<name>A0AA35SSV9_GEOBA</name>
<evidence type="ECO:0000313" key="2">
    <source>
        <dbReference type="EMBL" id="CAI8034366.1"/>
    </source>
</evidence>
<dbReference type="Pfam" id="PF13516">
    <property type="entry name" value="LRR_6"/>
    <property type="match status" value="3"/>
</dbReference>